<evidence type="ECO:0000313" key="2">
    <source>
        <dbReference type="EMBL" id="CAJ1932838.1"/>
    </source>
</evidence>
<comment type="caution">
    <text evidence="2">The sequence shown here is derived from an EMBL/GenBank/DDBJ whole genome shotgun (WGS) entry which is preliminary data.</text>
</comment>
<organism evidence="2 3">
    <name type="scientific">Cylindrotheca closterium</name>
    <dbReference type="NCBI Taxonomy" id="2856"/>
    <lineage>
        <taxon>Eukaryota</taxon>
        <taxon>Sar</taxon>
        <taxon>Stramenopiles</taxon>
        <taxon>Ochrophyta</taxon>
        <taxon>Bacillariophyta</taxon>
        <taxon>Bacillariophyceae</taxon>
        <taxon>Bacillariophycidae</taxon>
        <taxon>Bacillariales</taxon>
        <taxon>Bacillariaceae</taxon>
        <taxon>Cylindrotheca</taxon>
    </lineage>
</organism>
<evidence type="ECO:0000313" key="3">
    <source>
        <dbReference type="Proteomes" id="UP001295423"/>
    </source>
</evidence>
<proteinExistence type="predicted"/>
<feature type="compositionally biased region" description="Polar residues" evidence="1">
    <location>
        <begin position="1"/>
        <end position="17"/>
    </location>
</feature>
<sequence length="538" mass="59363">MNALSSEAATKTGSGASSGDGETIRIRASETETDADDENNLRKITPPTLRPTNVPIIPEADTSKGAVHNEPPSSSILQPLNLIPNHQLREHDYFSDSWIITREKFLNLERRRLGIVEDACFVAIGSGGSVYPSSKMFVDWTDFMVEHMSKWWNELRILQDSDSAMFDLALSYFAAYIEKVFASKNKVQPSTFHETIAVVAFAPYRSGRHTADRGHQLTVHSLAATLASLHQVGFGRVVIAGYGQEDQRHVAASLKFLAAQASSSSNHHDIVPDPTMSTTQIKIDNTEFGFAKVNQEDWISTQWVKFNMPRGAVIGLQEALMGKIPEKGQDGNDAAVTCSPAWLGTTHDASYWKYVYLTEPDTILHTKLELLPAIRKGLDDGLSFFPHRLQPIPHGSDLPSGRNADAAISSDHSGRFVPNHILPFSNVTIMLDPTDTVDDTTTKDTDEGSVGVTAYYCCDAGPSPEHENCGTWWWTCGFHDGFVQATMSQEEALEKHKRLAMYPMMRLKQGTGVVFGPTEHGRKCVPSKDPCPQSNDNQ</sequence>
<dbReference type="AlphaFoldDB" id="A0AAD2FHT9"/>
<keyword evidence="3" id="KW-1185">Reference proteome</keyword>
<protein>
    <submittedName>
        <fullName evidence="2">Uncharacterized protein</fullName>
    </submittedName>
</protein>
<evidence type="ECO:0000256" key="1">
    <source>
        <dbReference type="SAM" id="MobiDB-lite"/>
    </source>
</evidence>
<feature type="region of interest" description="Disordered" evidence="1">
    <location>
        <begin position="1"/>
        <end position="73"/>
    </location>
</feature>
<name>A0AAD2FHT9_9STRA</name>
<dbReference type="EMBL" id="CAKOGP040000224">
    <property type="protein sequence ID" value="CAJ1932838.1"/>
    <property type="molecule type" value="Genomic_DNA"/>
</dbReference>
<gene>
    <name evidence="2" type="ORF">CYCCA115_LOCUS3038</name>
</gene>
<feature type="region of interest" description="Disordered" evidence="1">
    <location>
        <begin position="519"/>
        <end position="538"/>
    </location>
</feature>
<dbReference type="Proteomes" id="UP001295423">
    <property type="component" value="Unassembled WGS sequence"/>
</dbReference>
<accession>A0AAD2FHT9</accession>
<reference evidence="2" key="1">
    <citation type="submission" date="2023-08" db="EMBL/GenBank/DDBJ databases">
        <authorList>
            <person name="Audoor S."/>
            <person name="Bilcke G."/>
        </authorList>
    </citation>
    <scope>NUCLEOTIDE SEQUENCE</scope>
</reference>